<dbReference type="EMBL" id="APVH01000004">
    <property type="protein sequence ID" value="EPX86736.1"/>
    <property type="molecule type" value="Genomic_DNA"/>
</dbReference>
<evidence type="ECO:0000313" key="2">
    <source>
        <dbReference type="EMBL" id="EPX86736.1"/>
    </source>
</evidence>
<evidence type="ECO:0000256" key="1">
    <source>
        <dbReference type="SAM" id="MobiDB-lite"/>
    </source>
</evidence>
<dbReference type="HOGENOM" id="CLU_3239368_0_0_5"/>
<sequence>MAPSGRRCGPLLRFVHVGPIRHLATLPDSPARPAMPGPLNQPE</sequence>
<organism evidence="2 3">
    <name type="scientific">Salipiger mucosus DSM 16094</name>
    <dbReference type="NCBI Taxonomy" id="1123237"/>
    <lineage>
        <taxon>Bacteria</taxon>
        <taxon>Pseudomonadati</taxon>
        <taxon>Pseudomonadota</taxon>
        <taxon>Alphaproteobacteria</taxon>
        <taxon>Rhodobacterales</taxon>
        <taxon>Roseobacteraceae</taxon>
        <taxon>Salipiger</taxon>
    </lineage>
</organism>
<dbReference type="AlphaFoldDB" id="S9QZD5"/>
<name>S9QZD5_9RHOB</name>
<proteinExistence type="predicted"/>
<evidence type="ECO:0000313" key="3">
    <source>
        <dbReference type="Proteomes" id="UP000015347"/>
    </source>
</evidence>
<gene>
    <name evidence="2" type="ORF">Salmuc_01213</name>
</gene>
<dbReference type="Proteomes" id="UP000015347">
    <property type="component" value="Unassembled WGS sequence"/>
</dbReference>
<feature type="compositionally biased region" description="Pro residues" evidence="1">
    <location>
        <begin position="33"/>
        <end position="43"/>
    </location>
</feature>
<keyword evidence="3" id="KW-1185">Reference proteome</keyword>
<feature type="region of interest" description="Disordered" evidence="1">
    <location>
        <begin position="24"/>
        <end position="43"/>
    </location>
</feature>
<protein>
    <submittedName>
        <fullName evidence="2">Uncharacterized protein</fullName>
    </submittedName>
</protein>
<comment type="caution">
    <text evidence="2">The sequence shown here is derived from an EMBL/GenBank/DDBJ whole genome shotgun (WGS) entry which is preliminary data.</text>
</comment>
<reference evidence="3" key="1">
    <citation type="journal article" date="2014" name="Stand. Genomic Sci.">
        <title>Genome sequence of the exopolysaccharide-producing Salipiger mucosus type strain (DSM 16094(T)), a moderately halophilic member of the Roseobacter clade.</title>
        <authorList>
            <person name="Riedel T."/>
            <person name="Spring S."/>
            <person name="Fiebig A."/>
            <person name="Petersen J."/>
            <person name="Kyrpides N.C."/>
            <person name="Goker M."/>
            <person name="Klenk H.P."/>
        </authorList>
    </citation>
    <scope>NUCLEOTIDE SEQUENCE [LARGE SCALE GENOMIC DNA]</scope>
    <source>
        <strain evidence="3">DSM 16094</strain>
    </source>
</reference>
<accession>S9QZD5</accession>